<feature type="compositionally biased region" description="Polar residues" evidence="1">
    <location>
        <begin position="661"/>
        <end position="682"/>
    </location>
</feature>
<feature type="domain" description="DUF6697" evidence="2">
    <location>
        <begin position="390"/>
        <end position="613"/>
    </location>
</feature>
<reference evidence="3" key="1">
    <citation type="submission" date="2023-04" db="EMBL/GenBank/DDBJ databases">
        <title>Black Yeasts Isolated from many extreme environments.</title>
        <authorList>
            <person name="Coleine C."/>
            <person name="Stajich J.E."/>
            <person name="Selbmann L."/>
        </authorList>
    </citation>
    <scope>NUCLEOTIDE SEQUENCE</scope>
    <source>
        <strain evidence="3">CCFEE 5312</strain>
    </source>
</reference>
<feature type="compositionally biased region" description="Low complexity" evidence="1">
    <location>
        <begin position="636"/>
        <end position="651"/>
    </location>
</feature>
<evidence type="ECO:0000313" key="4">
    <source>
        <dbReference type="Proteomes" id="UP001271007"/>
    </source>
</evidence>
<dbReference type="Pfam" id="PF20411">
    <property type="entry name" value="DUF6697"/>
    <property type="match status" value="1"/>
</dbReference>
<proteinExistence type="predicted"/>
<evidence type="ECO:0000256" key="1">
    <source>
        <dbReference type="SAM" id="MobiDB-lite"/>
    </source>
</evidence>
<evidence type="ECO:0000313" key="3">
    <source>
        <dbReference type="EMBL" id="KAK3051179.1"/>
    </source>
</evidence>
<feature type="compositionally biased region" description="Basic and acidic residues" evidence="1">
    <location>
        <begin position="746"/>
        <end position="757"/>
    </location>
</feature>
<feature type="compositionally biased region" description="Low complexity" evidence="1">
    <location>
        <begin position="708"/>
        <end position="722"/>
    </location>
</feature>
<feature type="region of interest" description="Disordered" evidence="1">
    <location>
        <begin position="143"/>
        <end position="162"/>
    </location>
</feature>
<feature type="region of interest" description="Disordered" evidence="1">
    <location>
        <begin position="622"/>
        <end position="757"/>
    </location>
</feature>
<evidence type="ECO:0000259" key="2">
    <source>
        <dbReference type="Pfam" id="PF20411"/>
    </source>
</evidence>
<organism evidence="3 4">
    <name type="scientific">Extremus antarcticus</name>
    <dbReference type="NCBI Taxonomy" id="702011"/>
    <lineage>
        <taxon>Eukaryota</taxon>
        <taxon>Fungi</taxon>
        <taxon>Dikarya</taxon>
        <taxon>Ascomycota</taxon>
        <taxon>Pezizomycotina</taxon>
        <taxon>Dothideomycetes</taxon>
        <taxon>Dothideomycetidae</taxon>
        <taxon>Mycosphaerellales</taxon>
        <taxon>Extremaceae</taxon>
        <taxon>Extremus</taxon>
    </lineage>
</organism>
<dbReference type="Proteomes" id="UP001271007">
    <property type="component" value="Unassembled WGS sequence"/>
</dbReference>
<feature type="compositionally biased region" description="Polar residues" evidence="1">
    <location>
        <begin position="43"/>
        <end position="54"/>
    </location>
</feature>
<feature type="region of interest" description="Disordered" evidence="1">
    <location>
        <begin position="1"/>
        <end position="54"/>
    </location>
</feature>
<keyword evidence="4" id="KW-1185">Reference proteome</keyword>
<name>A0AAJ0DIW0_9PEZI</name>
<gene>
    <name evidence="3" type="ORF">LTR09_007575</name>
</gene>
<dbReference type="EMBL" id="JAWDJX010000027">
    <property type="protein sequence ID" value="KAK3051179.1"/>
    <property type="molecule type" value="Genomic_DNA"/>
</dbReference>
<comment type="caution">
    <text evidence="3">The sequence shown here is derived from an EMBL/GenBank/DDBJ whole genome shotgun (WGS) entry which is preliminary data.</text>
</comment>
<dbReference type="InterPro" id="IPR046520">
    <property type="entry name" value="DUF6697"/>
</dbReference>
<feature type="compositionally biased region" description="Polar residues" evidence="1">
    <location>
        <begin position="698"/>
        <end position="707"/>
    </location>
</feature>
<protein>
    <recommendedName>
        <fullName evidence="2">DUF6697 domain-containing protein</fullName>
    </recommendedName>
</protein>
<dbReference type="AlphaFoldDB" id="A0AAJ0DIW0"/>
<sequence>MAFSGASMMRSKWAQEQQSHRPDHPYTQHHNQAQQHMHHNHYLNPSTPSFQPTSMELQPYEFSGAPLPTPPRSGHKAAAVSAELAQMQRYITYTHFDHTKDVVTLERKVKANSQAIETVKGAACNDIRLLQDEIQELKGVMSRQQQESGALTRSPRADMIGPPSDDFKARFSKEVIAEHYCTEADDCEKMAARLREEANVLCGITPAVSAVEKRLLAFEVPKGSDGQDLVKVEFACCGEKFGTAQDLLTHFGRTHGVAEETKVDSVLAGVTGLRQPRGNVAETPTHVPVRRTKVDKETTAVEIIKPEVAKEEVPKTDEVHAASIELKKIDEDISSAIAEVASTAPLPRAPTATTPPAEKWIPLAVRQMPDTINVPLFSGSQDEPEAIECFTRDFLIENLGGNQWSPGFFFVSGATKLLSKSYWLLESTHEPFLPANPGEHGAKLTAFFKDAEHDSAEAPGEENYVKAPVFSDKLDQERVMTDVPEQVRHFWAEQLADAGRPQWVTEALMEHFWPKPQYGGPLPNDSALASAVTGGGETSSALEKKVRKKLDIHALMLKDWRKEAEMKVKLLTTEALMKAFSKADADEEPGLRLWWEYLECVEYDQGFYDYLIALKRSPGLQRKPEVVPTGPVRKSVPAVGGKMVKPGVKGAETVKPAPASVASTNSTVKRSRPRVTTTTSAASKPALVKTHLTKKHTGAQSAAKPQSNTTPAAAPTTENNEPQILQHGDMELAKEMQSTFTKAGPAKREGRGKAAGW</sequence>
<accession>A0AAJ0DIW0</accession>